<keyword evidence="4" id="KW-0132">Cell division</keyword>
<feature type="compositionally biased region" description="Polar residues" evidence="10">
    <location>
        <begin position="652"/>
        <end position="664"/>
    </location>
</feature>
<feature type="compositionally biased region" description="Low complexity" evidence="10">
    <location>
        <begin position="292"/>
        <end position="307"/>
    </location>
</feature>
<dbReference type="GO" id="GO:0031110">
    <property type="term" value="P:regulation of microtubule polymerization or depolymerization"/>
    <property type="evidence" value="ECO:0007669"/>
    <property type="project" value="UniProtKB-ARBA"/>
</dbReference>
<dbReference type="InterPro" id="IPR024395">
    <property type="entry name" value="CLASP_N_dom"/>
</dbReference>
<proteinExistence type="inferred from homology"/>
<organism evidence="12 13">
    <name type="scientific">Neocallimastix californiae</name>
    <dbReference type="NCBI Taxonomy" id="1754190"/>
    <lineage>
        <taxon>Eukaryota</taxon>
        <taxon>Fungi</taxon>
        <taxon>Fungi incertae sedis</taxon>
        <taxon>Chytridiomycota</taxon>
        <taxon>Chytridiomycota incertae sedis</taxon>
        <taxon>Neocallimastigomycetes</taxon>
        <taxon>Neocallimastigales</taxon>
        <taxon>Neocallimastigaceae</taxon>
        <taxon>Neocallimastix</taxon>
    </lineage>
</organism>
<dbReference type="InterPro" id="IPR021133">
    <property type="entry name" value="HEAT_type_2"/>
</dbReference>
<feature type="compositionally biased region" description="Polar residues" evidence="10">
    <location>
        <begin position="1208"/>
        <end position="1219"/>
    </location>
</feature>
<evidence type="ECO:0000256" key="3">
    <source>
        <dbReference type="ARBA" id="ARBA00022490"/>
    </source>
</evidence>
<feature type="region of interest" description="Disordered" evidence="10">
    <location>
        <begin position="266"/>
        <end position="307"/>
    </location>
</feature>
<feature type="compositionally biased region" description="Polar residues" evidence="10">
    <location>
        <begin position="602"/>
        <end position="628"/>
    </location>
</feature>
<protein>
    <recommendedName>
        <fullName evidence="11">TOG domain-containing protein</fullName>
    </recommendedName>
</protein>
<dbReference type="GO" id="GO:1902903">
    <property type="term" value="P:regulation of supramolecular fiber organization"/>
    <property type="evidence" value="ECO:0007669"/>
    <property type="project" value="UniProtKB-ARBA"/>
</dbReference>
<reference evidence="12 13" key="1">
    <citation type="submission" date="2016-08" db="EMBL/GenBank/DDBJ databases">
        <title>A Parts List for Fungal Cellulosomes Revealed by Comparative Genomics.</title>
        <authorList>
            <consortium name="DOE Joint Genome Institute"/>
            <person name="Haitjema C.H."/>
            <person name="Gilmore S.P."/>
            <person name="Henske J.K."/>
            <person name="Solomon K.V."/>
            <person name="De Groot R."/>
            <person name="Kuo A."/>
            <person name="Mondo S.J."/>
            <person name="Salamov A.A."/>
            <person name="Labutti K."/>
            <person name="Zhao Z."/>
            <person name="Chiniquy J."/>
            <person name="Barry K."/>
            <person name="Brewer H.M."/>
            <person name="Purvine S.O."/>
            <person name="Wright A.T."/>
            <person name="Boxma B."/>
            <person name="Van Alen T."/>
            <person name="Hackstein J.H."/>
            <person name="Baker S.E."/>
            <person name="Grigoriev I.V."/>
            <person name="O'Malley M.A."/>
        </authorList>
    </citation>
    <scope>NUCLEOTIDE SEQUENCE [LARGE SCALE GENOMIC DNA]</scope>
    <source>
        <strain evidence="12 13">G1</strain>
    </source>
</reference>
<dbReference type="PROSITE" id="PS50077">
    <property type="entry name" value="HEAT_REPEAT"/>
    <property type="match status" value="1"/>
</dbReference>
<accession>A0A1Y2D6Z2</accession>
<feature type="compositionally biased region" description="Low complexity" evidence="10">
    <location>
        <begin position="685"/>
        <end position="728"/>
    </location>
</feature>
<comment type="similarity">
    <text evidence="2">Belongs to the CLASP family.</text>
</comment>
<feature type="compositionally biased region" description="Low complexity" evidence="10">
    <location>
        <begin position="571"/>
        <end position="583"/>
    </location>
</feature>
<dbReference type="SUPFAM" id="SSF48371">
    <property type="entry name" value="ARM repeat"/>
    <property type="match status" value="2"/>
</dbReference>
<feature type="region of interest" description="Disordered" evidence="10">
    <location>
        <begin position="1208"/>
        <end position="1227"/>
    </location>
</feature>
<keyword evidence="7" id="KW-0131">Cell cycle</keyword>
<dbReference type="PANTHER" id="PTHR21567:SF9">
    <property type="entry name" value="CLIP-ASSOCIATING PROTEIN"/>
    <property type="match status" value="1"/>
</dbReference>
<feature type="compositionally biased region" description="Basic and acidic residues" evidence="10">
    <location>
        <begin position="776"/>
        <end position="785"/>
    </location>
</feature>
<dbReference type="Pfam" id="PF12348">
    <property type="entry name" value="CLASP_N"/>
    <property type="match status" value="1"/>
</dbReference>
<evidence type="ECO:0000256" key="5">
    <source>
        <dbReference type="ARBA" id="ARBA00022701"/>
    </source>
</evidence>
<dbReference type="Pfam" id="PF12765">
    <property type="entry name" value="Cohesin_HEAT"/>
    <property type="match status" value="1"/>
</dbReference>
<dbReference type="InterPro" id="IPR034085">
    <property type="entry name" value="TOG"/>
</dbReference>
<dbReference type="EMBL" id="MCOG01000080">
    <property type="protein sequence ID" value="ORY55053.1"/>
    <property type="molecule type" value="Genomic_DNA"/>
</dbReference>
<comment type="subcellular location">
    <subcellularLocation>
        <location evidence="1">Cytoplasm</location>
        <location evidence="1">Cytoskeleton</location>
        <location evidence="1">Spindle</location>
    </subcellularLocation>
</comment>
<gene>
    <name evidence="12" type="ORF">LY90DRAFT_669783</name>
</gene>
<feature type="compositionally biased region" description="Polar residues" evidence="10">
    <location>
        <begin position="671"/>
        <end position="684"/>
    </location>
</feature>
<evidence type="ECO:0000259" key="11">
    <source>
        <dbReference type="SMART" id="SM01349"/>
    </source>
</evidence>
<dbReference type="Proteomes" id="UP000193920">
    <property type="component" value="Unassembled WGS sequence"/>
</dbReference>
<keyword evidence="3" id="KW-0963">Cytoplasm</keyword>
<keyword evidence="5" id="KW-0493">Microtubule</keyword>
<evidence type="ECO:0000256" key="10">
    <source>
        <dbReference type="SAM" id="MobiDB-lite"/>
    </source>
</evidence>
<feature type="repeat" description="HEAT" evidence="9">
    <location>
        <begin position="1474"/>
        <end position="1512"/>
    </location>
</feature>
<keyword evidence="8" id="KW-0206">Cytoskeleton</keyword>
<evidence type="ECO:0000256" key="1">
    <source>
        <dbReference type="ARBA" id="ARBA00004186"/>
    </source>
</evidence>
<name>A0A1Y2D6Z2_9FUNG</name>
<keyword evidence="6" id="KW-0677">Repeat</keyword>
<dbReference type="InterPro" id="IPR026003">
    <property type="entry name" value="Cohesin_HEAT"/>
</dbReference>
<feature type="region of interest" description="Disordered" evidence="10">
    <location>
        <begin position="1182"/>
        <end position="1201"/>
    </location>
</feature>
<dbReference type="GO" id="GO:1990023">
    <property type="term" value="C:mitotic spindle midzone"/>
    <property type="evidence" value="ECO:0007669"/>
    <property type="project" value="TreeGrafter"/>
</dbReference>
<evidence type="ECO:0000256" key="6">
    <source>
        <dbReference type="ARBA" id="ARBA00022737"/>
    </source>
</evidence>
<dbReference type="InterPro" id="IPR016024">
    <property type="entry name" value="ARM-type_fold"/>
</dbReference>
<feature type="compositionally biased region" description="Low complexity" evidence="10">
    <location>
        <begin position="632"/>
        <end position="649"/>
    </location>
</feature>
<evidence type="ECO:0000256" key="9">
    <source>
        <dbReference type="PROSITE-ProRule" id="PRU00103"/>
    </source>
</evidence>
<feature type="compositionally biased region" description="Low complexity" evidence="10">
    <location>
        <begin position="762"/>
        <end position="773"/>
    </location>
</feature>
<dbReference type="GO" id="GO:0005881">
    <property type="term" value="C:cytoplasmic microtubule"/>
    <property type="evidence" value="ECO:0007669"/>
    <property type="project" value="TreeGrafter"/>
</dbReference>
<evidence type="ECO:0000313" key="12">
    <source>
        <dbReference type="EMBL" id="ORY55053.1"/>
    </source>
</evidence>
<comment type="caution">
    <text evidence="12">The sequence shown here is derived from an EMBL/GenBank/DDBJ whole genome shotgun (WGS) entry which is preliminary data.</text>
</comment>
<dbReference type="GO" id="GO:0005815">
    <property type="term" value="C:microtubule organizing center"/>
    <property type="evidence" value="ECO:0007669"/>
    <property type="project" value="TreeGrafter"/>
</dbReference>
<keyword evidence="7" id="KW-0498">Mitosis</keyword>
<dbReference type="OrthoDB" id="46159at2759"/>
<feature type="region of interest" description="Disordered" evidence="10">
    <location>
        <begin position="566"/>
        <end position="728"/>
    </location>
</feature>
<dbReference type="SUPFAM" id="SSF81995">
    <property type="entry name" value="beta-sandwich domain of Sec23/24"/>
    <property type="match status" value="1"/>
</dbReference>
<sequence length="1543" mass="175563">MDDVIEKYLNSSGNNVTFDMKVKAIQDLDGIIFDSNDLKNINLFESIIEVTAKHLKSTQYKITNEILIFLSHMNQYISQCQNMVPYLRIYIPNLYSIALERLGDSKEKVRELTATYTLEIMQLASYFPREKFNMVIEKEFRTALATTKFFRVKEQLILLVVESYKTIQGFQIQYYIPNIVQSLEDSNEVVRQSSKDGIINIISNSQTRPEVIRQIKKEMTKNKVRQAIIDSIFSQVSIPEEDSKPSTPILKSKSLNSNMSSSVISSSSESLDIISNGTKTPPPKRIPQKTMSSPVPGTNNSSSSSSPVNTVVFKFPGKKTVSQDVNIVSINSEKEYENALNNMVPTFHEKESENNWEKRERFMKQIRGMIRGGAADFDKNCKIIKIMLPHILKTTHSLRTTLAITTIGTIIEMAENYQTQMDPIAEAVVTNLLDLTSQTKKLIATSSTQGIYIILRNISYNPKILNLFHNTLSDKNANTRSSTILFIGVLLEEMVKSDSLKAVFQRTGGLDIIEKSIKKGLQDANPTVRETSRTIYILYNDHYKDRASALLNTLDITTRKTLTKALNGNGVSSTSSSVAASPKVSRRTRLVSSPALGELKRPSSSLGGETRRASSSLIGETRRPNSSLGMRGKSQTLLSSQKSTSSIGIPKYSSSTSLRVQGSMSPKRVQATLNSSRKASSGLVSNSSSTPHNMSPSSSHSGSKSSLTSNNNNNKSNTNNNTVTKNKSLGLGRIETSSLLQSMNQALNNSGTSKLKSMRVGSSNSLSSSSSLNKTSKKEDEERNTKIVQQDQLKQQKLQQLQQKQQQQQQQQQLQQQKEMEKSSSPKKQNRPRLPSTGISSPISEKDEDENLSPICIELLTKLKDRDWKVRVDGLEKLLNYITSPEYKPCEKLTKTYLSLFRDPSPYILNVIFKPDLMQPFIEKKFVTLDKLIPKIYSVIEPPDQKTGEFDDISKSAYDAIVWLKSRIRKEVILDSLLMCLENKLNNQFMSETVFEGILSWLVEIVDRSPDRAEIQHYFSQKNNYNVALEELLEVLLRRDDNNSINNIYIIKLIQALQELDPTSYDDVMSEYADNIQFIILKRIHNNDYDLSEIEREFIEKELSNQPKNKFRESHLFSDTNILTFNDPKSDLLTEETIPEGFSDLTISRNTFSSKKTDVEETEVEDHNSENTSIINELVSKTWSSQSPSQSQKETFKDSTNATAITKTKSEISDQQITPKLSHKKPEDMEEDIIHISSPIDAIPFDQITVKDESILLEPSGDSIEDSRLNSLNNQFKLLVDVIHESNEIDHEILDIKVFRRLIRYSREYPLRVENHSIQDSKDSISIKLWNTWFNLLYQNLYQYIDNENNIKNIENYENCILLFKHLIINQTRLFEGNEKEIMKALIKCRSLIIDEVCSASEDTIEALCEKFNNEKSIEACLELLADQEFNAQSPHFKDIEEYRPSYKGSLFMILSKLVQSVDVNYLKGHINSLLEAISESMNDSEIEIRKAALDSLVSLYYIYNENNTTRTEKGEEFLNIMDNYLTLPQKRILEIYIQRFEF</sequence>
<dbReference type="GO" id="GO:0008017">
    <property type="term" value="F:microtubule binding"/>
    <property type="evidence" value="ECO:0007669"/>
    <property type="project" value="TreeGrafter"/>
</dbReference>
<dbReference type="GO" id="GO:0005876">
    <property type="term" value="C:spindle microtubule"/>
    <property type="evidence" value="ECO:0007669"/>
    <property type="project" value="TreeGrafter"/>
</dbReference>
<evidence type="ECO:0000256" key="4">
    <source>
        <dbReference type="ARBA" id="ARBA00022618"/>
    </source>
</evidence>
<evidence type="ECO:0000256" key="2">
    <source>
        <dbReference type="ARBA" id="ARBA00009549"/>
    </source>
</evidence>
<dbReference type="SMART" id="SM01349">
    <property type="entry name" value="TOG"/>
    <property type="match status" value="1"/>
</dbReference>
<evidence type="ECO:0000256" key="7">
    <source>
        <dbReference type="ARBA" id="ARBA00022776"/>
    </source>
</evidence>
<dbReference type="PANTHER" id="PTHR21567">
    <property type="entry name" value="CLASP"/>
    <property type="match status" value="1"/>
</dbReference>
<feature type="compositionally biased region" description="Low complexity" evidence="10">
    <location>
        <begin position="266"/>
        <end position="276"/>
    </location>
</feature>
<evidence type="ECO:0000313" key="13">
    <source>
        <dbReference type="Proteomes" id="UP000193920"/>
    </source>
</evidence>
<feature type="region of interest" description="Disordered" evidence="10">
    <location>
        <begin position="750"/>
        <end position="790"/>
    </location>
</feature>
<feature type="region of interest" description="Disordered" evidence="10">
    <location>
        <begin position="809"/>
        <end position="847"/>
    </location>
</feature>
<dbReference type="GO" id="GO:0051301">
    <property type="term" value="P:cell division"/>
    <property type="evidence" value="ECO:0007669"/>
    <property type="project" value="UniProtKB-KW"/>
</dbReference>
<dbReference type="GO" id="GO:0090307">
    <property type="term" value="P:mitotic spindle assembly"/>
    <property type="evidence" value="ECO:0007669"/>
    <property type="project" value="TreeGrafter"/>
</dbReference>
<dbReference type="STRING" id="1754190.A0A1Y2D6Z2"/>
<evidence type="ECO:0000256" key="8">
    <source>
        <dbReference type="ARBA" id="ARBA00023212"/>
    </source>
</evidence>
<dbReference type="InterPro" id="IPR011989">
    <property type="entry name" value="ARM-like"/>
</dbReference>
<feature type="domain" description="TOG" evidence="11">
    <location>
        <begin position="335"/>
        <end position="575"/>
    </location>
</feature>
<keyword evidence="13" id="KW-1185">Reference proteome</keyword>
<dbReference type="Gene3D" id="1.25.10.10">
    <property type="entry name" value="Leucine-rich Repeat Variant"/>
    <property type="match status" value="3"/>
</dbReference>